<dbReference type="PANTHER" id="PTHR30146:SF148">
    <property type="entry name" value="HTH-TYPE TRANSCRIPTIONAL REPRESSOR PURR-RELATED"/>
    <property type="match status" value="1"/>
</dbReference>
<dbReference type="SMART" id="SM00354">
    <property type="entry name" value="HTH_LACI"/>
    <property type="match status" value="1"/>
</dbReference>
<proteinExistence type="predicted"/>
<keyword evidence="8" id="KW-1185">Reference proteome</keyword>
<reference evidence="7 8" key="1">
    <citation type="submission" date="2019-03" db="EMBL/GenBank/DDBJ databases">
        <title>Genomic Encyclopedia of Archaeal and Bacterial Type Strains, Phase II (KMG-II): from individual species to whole genera.</title>
        <authorList>
            <person name="Goeker M."/>
        </authorList>
    </citation>
    <scope>NUCLEOTIDE SEQUENCE [LARGE SCALE GENOMIC DNA]</scope>
    <source>
        <strain evidence="7 8">DSM 24782</strain>
    </source>
</reference>
<dbReference type="PANTHER" id="PTHR30146">
    <property type="entry name" value="LACI-RELATED TRANSCRIPTIONAL REPRESSOR"/>
    <property type="match status" value="1"/>
</dbReference>
<evidence type="ECO:0000256" key="3">
    <source>
        <dbReference type="ARBA" id="ARBA00023125"/>
    </source>
</evidence>
<dbReference type="GO" id="GO:0000976">
    <property type="term" value="F:transcription cis-regulatory region binding"/>
    <property type="evidence" value="ECO:0007669"/>
    <property type="project" value="TreeGrafter"/>
</dbReference>
<keyword evidence="2" id="KW-0805">Transcription regulation</keyword>
<dbReference type="InterPro" id="IPR000843">
    <property type="entry name" value="HTH_LacI"/>
</dbReference>
<dbReference type="PRINTS" id="PR00036">
    <property type="entry name" value="HTHLACI"/>
</dbReference>
<dbReference type="OrthoDB" id="9798934at2"/>
<evidence type="ECO:0000256" key="5">
    <source>
        <dbReference type="SAM" id="MobiDB-lite"/>
    </source>
</evidence>
<feature type="domain" description="HTH lacI-type" evidence="6">
    <location>
        <begin position="14"/>
        <end position="70"/>
    </location>
</feature>
<dbReference type="Pfam" id="PF00356">
    <property type="entry name" value="LacI"/>
    <property type="match status" value="1"/>
</dbReference>
<name>A0A4R7FSG9_9MICO</name>
<dbReference type="SUPFAM" id="SSF47413">
    <property type="entry name" value="lambda repressor-like DNA-binding domains"/>
    <property type="match status" value="1"/>
</dbReference>
<sequence>MAADDRGASRSRRPTMHDVAQAAGVSQSTVSFVLNDRKDIPVAAATRQRVLLAADRLGFRLNRAAQDLRLARSSAIGIVADGIASAPFAGAIPAGLQEAAREADRACMIVEAAPEDEDDARATQMLLDRGITDVVYARPATGPVRAGAVSVPAQVFANCWPEDDRAAAVLLPDERSGGRDAARAVLAAGHRDLLVLAGTDGEWATVERVAGFKDAAKEAGLDPERVPIAFGDYAIRSGYRLAREWVPRMRPTAIVCGNDRMALGALLALGELGLRVPDDVSLVGYDDQADFADELTPRLTTVAIPFREIGVEAGRLLTRGDTAAERRLIPCRLVPRESVAAPTPRA</sequence>
<keyword evidence="4" id="KW-0804">Transcription</keyword>
<dbReference type="Gene3D" id="3.40.50.2300">
    <property type="match status" value="2"/>
</dbReference>
<keyword evidence="3" id="KW-0238">DNA-binding</keyword>
<evidence type="ECO:0000313" key="8">
    <source>
        <dbReference type="Proteomes" id="UP000295344"/>
    </source>
</evidence>
<gene>
    <name evidence="7" type="ORF">CLV52_1382</name>
</gene>
<protein>
    <submittedName>
        <fullName evidence="7">LacI family transcriptional regulator</fullName>
    </submittedName>
</protein>
<dbReference type="RefSeq" id="WP_133765481.1">
    <property type="nucleotide sequence ID" value="NZ_BAAARP010000001.1"/>
</dbReference>
<accession>A0A4R7FSG9</accession>
<dbReference type="InterPro" id="IPR028082">
    <property type="entry name" value="Peripla_BP_I"/>
</dbReference>
<dbReference type="EMBL" id="SOAM01000001">
    <property type="protein sequence ID" value="TDS80812.1"/>
    <property type="molecule type" value="Genomic_DNA"/>
</dbReference>
<evidence type="ECO:0000259" key="6">
    <source>
        <dbReference type="PROSITE" id="PS50932"/>
    </source>
</evidence>
<dbReference type="InterPro" id="IPR010982">
    <property type="entry name" value="Lambda_DNA-bd_dom_sf"/>
</dbReference>
<keyword evidence="1" id="KW-0678">Repressor</keyword>
<dbReference type="PROSITE" id="PS00356">
    <property type="entry name" value="HTH_LACI_1"/>
    <property type="match status" value="1"/>
</dbReference>
<dbReference type="GO" id="GO:0003700">
    <property type="term" value="F:DNA-binding transcription factor activity"/>
    <property type="evidence" value="ECO:0007669"/>
    <property type="project" value="TreeGrafter"/>
</dbReference>
<feature type="region of interest" description="Disordered" evidence="5">
    <location>
        <begin position="1"/>
        <end position="22"/>
    </location>
</feature>
<evidence type="ECO:0000256" key="1">
    <source>
        <dbReference type="ARBA" id="ARBA00022491"/>
    </source>
</evidence>
<dbReference type="PROSITE" id="PS50932">
    <property type="entry name" value="HTH_LACI_2"/>
    <property type="match status" value="1"/>
</dbReference>
<evidence type="ECO:0000313" key="7">
    <source>
        <dbReference type="EMBL" id="TDS80812.1"/>
    </source>
</evidence>
<organism evidence="7 8">
    <name type="scientific">Amnibacterium kyonggiense</name>
    <dbReference type="NCBI Taxonomy" id="595671"/>
    <lineage>
        <taxon>Bacteria</taxon>
        <taxon>Bacillati</taxon>
        <taxon>Actinomycetota</taxon>
        <taxon>Actinomycetes</taxon>
        <taxon>Micrococcales</taxon>
        <taxon>Microbacteriaceae</taxon>
        <taxon>Amnibacterium</taxon>
    </lineage>
</organism>
<evidence type="ECO:0000256" key="4">
    <source>
        <dbReference type="ARBA" id="ARBA00023163"/>
    </source>
</evidence>
<dbReference type="Proteomes" id="UP000295344">
    <property type="component" value="Unassembled WGS sequence"/>
</dbReference>
<comment type="caution">
    <text evidence="7">The sequence shown here is derived from an EMBL/GenBank/DDBJ whole genome shotgun (WGS) entry which is preliminary data.</text>
</comment>
<dbReference type="Gene3D" id="1.10.260.40">
    <property type="entry name" value="lambda repressor-like DNA-binding domains"/>
    <property type="match status" value="1"/>
</dbReference>
<dbReference type="CDD" id="cd01392">
    <property type="entry name" value="HTH_LacI"/>
    <property type="match status" value="1"/>
</dbReference>
<dbReference type="Pfam" id="PF13377">
    <property type="entry name" value="Peripla_BP_3"/>
    <property type="match status" value="1"/>
</dbReference>
<dbReference type="AlphaFoldDB" id="A0A4R7FSG9"/>
<dbReference type="InterPro" id="IPR046335">
    <property type="entry name" value="LacI/GalR-like_sensor"/>
</dbReference>
<dbReference type="SUPFAM" id="SSF53822">
    <property type="entry name" value="Periplasmic binding protein-like I"/>
    <property type="match status" value="1"/>
</dbReference>
<evidence type="ECO:0000256" key="2">
    <source>
        <dbReference type="ARBA" id="ARBA00023015"/>
    </source>
</evidence>